<reference evidence="2" key="1">
    <citation type="submission" date="2025-08" db="UniProtKB">
        <authorList>
            <consortium name="RefSeq"/>
        </authorList>
    </citation>
    <scope>IDENTIFICATION</scope>
</reference>
<gene>
    <name evidence="2" type="primary">LOC107782609</name>
</gene>
<feature type="compositionally biased region" description="Basic and acidic residues" evidence="1">
    <location>
        <begin position="1"/>
        <end position="14"/>
    </location>
</feature>
<dbReference type="AlphaFoldDB" id="A0A1S3Z3J2"/>
<evidence type="ECO:0000256" key="1">
    <source>
        <dbReference type="SAM" id="MobiDB-lite"/>
    </source>
</evidence>
<feature type="compositionally biased region" description="Acidic residues" evidence="1">
    <location>
        <begin position="39"/>
        <end position="69"/>
    </location>
</feature>
<dbReference type="OrthoDB" id="1000443at2759"/>
<evidence type="ECO:0000313" key="2">
    <source>
        <dbReference type="RefSeq" id="XP_016458994.1"/>
    </source>
</evidence>
<sequence>MEKEYMKTFEEKSNKLNPQNSQDALLKFEQLLSGIQPEEFQDDEESDGEGDDEFDDPDYNLSESDEDFEGVISDHPSKNERGRPKKSKHNVPTTSGIVVQEINENSNSDVDEEEELHERNSDIEDEEDKVTFGEYDEAKRKENPSLELGTKFRSLEQFKDACRNWGIKNRRQLHFPTNDTERVIC</sequence>
<feature type="region of interest" description="Disordered" evidence="1">
    <location>
        <begin position="1"/>
        <end position="138"/>
    </location>
</feature>
<dbReference type="PaxDb" id="4097-A0A1S3Z3J2"/>
<proteinExistence type="predicted"/>
<protein>
    <submittedName>
        <fullName evidence="2">Protein FAM50A-like</fullName>
    </submittedName>
</protein>
<dbReference type="KEGG" id="nta:107782609"/>
<organism evidence="2">
    <name type="scientific">Nicotiana tabacum</name>
    <name type="common">Common tobacco</name>
    <dbReference type="NCBI Taxonomy" id="4097"/>
    <lineage>
        <taxon>Eukaryota</taxon>
        <taxon>Viridiplantae</taxon>
        <taxon>Streptophyta</taxon>
        <taxon>Embryophyta</taxon>
        <taxon>Tracheophyta</taxon>
        <taxon>Spermatophyta</taxon>
        <taxon>Magnoliopsida</taxon>
        <taxon>eudicotyledons</taxon>
        <taxon>Gunneridae</taxon>
        <taxon>Pentapetalae</taxon>
        <taxon>asterids</taxon>
        <taxon>lamiids</taxon>
        <taxon>Solanales</taxon>
        <taxon>Solanaceae</taxon>
        <taxon>Nicotianoideae</taxon>
        <taxon>Nicotianeae</taxon>
        <taxon>Nicotiana</taxon>
    </lineage>
</organism>
<name>A0A1S3Z3J2_TOBAC</name>
<accession>A0A1S3Z3J2</accession>
<dbReference type="RefSeq" id="XP_016458994.1">
    <property type="nucleotide sequence ID" value="XM_016603508.1"/>
</dbReference>